<name>A0A8J2PME7_9HEXA</name>
<dbReference type="Proteomes" id="UP000708208">
    <property type="component" value="Unassembled WGS sequence"/>
</dbReference>
<gene>
    <name evidence="1" type="ORF">AFUS01_LOCUS30440</name>
</gene>
<keyword evidence="2" id="KW-1185">Reference proteome</keyword>
<accession>A0A8J2PME7</accession>
<evidence type="ECO:0000313" key="1">
    <source>
        <dbReference type="EMBL" id="CAG7820030.1"/>
    </source>
</evidence>
<comment type="caution">
    <text evidence="1">The sequence shown here is derived from an EMBL/GenBank/DDBJ whole genome shotgun (WGS) entry which is preliminary data.</text>
</comment>
<sequence>MNSLIFSKTDQFQIHNYDELSLTSSTVTRTPVTGITTEGFENSVIKFYRFCEKKNSKEKDVNHCVFESQITNTLGPDVVEQGYINNLTESVRVSQTSKNNKHTTIETLQNMSLVLPDENLELLLASGNLNKSIDPVLELYATSRVAIENTKKEFTKTVLNGFGGNISSFLPELQTDTNLTGKLLSEEILPITEAGILKGIQPLIES</sequence>
<protein>
    <submittedName>
        <fullName evidence="1">Uncharacterized protein</fullName>
    </submittedName>
</protein>
<dbReference type="AlphaFoldDB" id="A0A8J2PME7"/>
<proteinExistence type="predicted"/>
<evidence type="ECO:0000313" key="2">
    <source>
        <dbReference type="Proteomes" id="UP000708208"/>
    </source>
</evidence>
<organism evidence="1 2">
    <name type="scientific">Allacma fusca</name>
    <dbReference type="NCBI Taxonomy" id="39272"/>
    <lineage>
        <taxon>Eukaryota</taxon>
        <taxon>Metazoa</taxon>
        <taxon>Ecdysozoa</taxon>
        <taxon>Arthropoda</taxon>
        <taxon>Hexapoda</taxon>
        <taxon>Collembola</taxon>
        <taxon>Symphypleona</taxon>
        <taxon>Sminthuridae</taxon>
        <taxon>Allacma</taxon>
    </lineage>
</organism>
<dbReference type="EMBL" id="CAJVCH010467052">
    <property type="protein sequence ID" value="CAG7820030.1"/>
    <property type="molecule type" value="Genomic_DNA"/>
</dbReference>
<reference evidence="1" key="1">
    <citation type="submission" date="2021-06" db="EMBL/GenBank/DDBJ databases">
        <authorList>
            <person name="Hodson N. C."/>
            <person name="Mongue J. A."/>
            <person name="Jaron S. K."/>
        </authorList>
    </citation>
    <scope>NUCLEOTIDE SEQUENCE</scope>
</reference>